<dbReference type="NCBIfam" id="TIGR00377">
    <property type="entry name" value="ant_ant_sig"/>
    <property type="match status" value="1"/>
</dbReference>
<organism evidence="4 5">
    <name type="scientific">Acetanaerobacterium elongatum</name>
    <dbReference type="NCBI Taxonomy" id="258515"/>
    <lineage>
        <taxon>Bacteria</taxon>
        <taxon>Bacillati</taxon>
        <taxon>Bacillota</taxon>
        <taxon>Clostridia</taxon>
        <taxon>Eubacteriales</taxon>
        <taxon>Oscillospiraceae</taxon>
        <taxon>Acetanaerobacterium</taxon>
    </lineage>
</organism>
<name>A0A1H0EUG9_9FIRM</name>
<dbReference type="Gene3D" id="3.30.750.24">
    <property type="entry name" value="STAS domain"/>
    <property type="match status" value="1"/>
</dbReference>
<dbReference type="PANTHER" id="PTHR33495:SF2">
    <property type="entry name" value="ANTI-SIGMA FACTOR ANTAGONIST TM_1081-RELATED"/>
    <property type="match status" value="1"/>
</dbReference>
<evidence type="ECO:0000256" key="2">
    <source>
        <dbReference type="RuleBase" id="RU003749"/>
    </source>
</evidence>
<reference evidence="4 5" key="1">
    <citation type="submission" date="2016-10" db="EMBL/GenBank/DDBJ databases">
        <authorList>
            <person name="de Groot N.N."/>
        </authorList>
    </citation>
    <scope>NUCLEOTIDE SEQUENCE [LARGE SCALE GENOMIC DNA]</scope>
    <source>
        <strain evidence="4 5">CGMCC 1.5012</strain>
    </source>
</reference>
<evidence type="ECO:0000259" key="3">
    <source>
        <dbReference type="PROSITE" id="PS50801"/>
    </source>
</evidence>
<dbReference type="InterPro" id="IPR002645">
    <property type="entry name" value="STAS_dom"/>
</dbReference>
<dbReference type="Proteomes" id="UP000199182">
    <property type="component" value="Unassembled WGS sequence"/>
</dbReference>
<dbReference type="InterPro" id="IPR003658">
    <property type="entry name" value="Anti-sigma_ant"/>
</dbReference>
<dbReference type="EMBL" id="FNID01000036">
    <property type="protein sequence ID" value="SDN85909.1"/>
    <property type="molecule type" value="Genomic_DNA"/>
</dbReference>
<dbReference type="RefSeq" id="WP_092642492.1">
    <property type="nucleotide sequence ID" value="NZ_FNID01000036.1"/>
</dbReference>
<protein>
    <recommendedName>
        <fullName evidence="2">Anti-sigma factor antagonist</fullName>
    </recommendedName>
</protein>
<sequence length="104" mass="11830">MPVYITFENDTMMAKIIGDIDHHTAKDIREDIDSALFDHKPKVLYLDYKEVTFMDSSGIGLIMGRYKQMQLLEGELRVINVSAQLKKVMRVAGLDKLAVIEGNK</sequence>
<gene>
    <name evidence="4" type="ORF">SAMN05192585_13611</name>
</gene>
<evidence type="ECO:0000313" key="4">
    <source>
        <dbReference type="EMBL" id="SDN85909.1"/>
    </source>
</evidence>
<dbReference type="AlphaFoldDB" id="A0A1H0EUG9"/>
<dbReference type="InterPro" id="IPR036513">
    <property type="entry name" value="STAS_dom_sf"/>
</dbReference>
<keyword evidence="5" id="KW-1185">Reference proteome</keyword>
<dbReference type="PANTHER" id="PTHR33495">
    <property type="entry name" value="ANTI-SIGMA FACTOR ANTAGONIST TM_1081-RELATED-RELATED"/>
    <property type="match status" value="1"/>
</dbReference>
<dbReference type="CDD" id="cd07043">
    <property type="entry name" value="STAS_anti-anti-sigma_factors"/>
    <property type="match status" value="1"/>
</dbReference>
<evidence type="ECO:0000256" key="1">
    <source>
        <dbReference type="ARBA" id="ARBA00009013"/>
    </source>
</evidence>
<dbReference type="Pfam" id="PF01740">
    <property type="entry name" value="STAS"/>
    <property type="match status" value="1"/>
</dbReference>
<dbReference type="STRING" id="258515.SAMN05192585_13611"/>
<feature type="domain" description="STAS" evidence="3">
    <location>
        <begin position="1"/>
        <end position="104"/>
    </location>
</feature>
<evidence type="ECO:0000313" key="5">
    <source>
        <dbReference type="Proteomes" id="UP000199182"/>
    </source>
</evidence>
<comment type="similarity">
    <text evidence="1 2">Belongs to the anti-sigma-factor antagonist family.</text>
</comment>
<proteinExistence type="inferred from homology"/>
<dbReference type="SUPFAM" id="SSF52091">
    <property type="entry name" value="SpoIIaa-like"/>
    <property type="match status" value="1"/>
</dbReference>
<dbReference type="GO" id="GO:0043856">
    <property type="term" value="F:anti-sigma factor antagonist activity"/>
    <property type="evidence" value="ECO:0007669"/>
    <property type="project" value="InterPro"/>
</dbReference>
<dbReference type="PROSITE" id="PS50801">
    <property type="entry name" value="STAS"/>
    <property type="match status" value="1"/>
</dbReference>
<accession>A0A1H0EUG9</accession>
<dbReference type="OrthoDB" id="9796601at2"/>